<dbReference type="GO" id="GO:0006633">
    <property type="term" value="P:fatty acid biosynthetic process"/>
    <property type="evidence" value="ECO:0007669"/>
    <property type="project" value="InterPro"/>
</dbReference>
<dbReference type="EC" id="1.1.1.100" evidence="7"/>
<protein>
    <submittedName>
        <fullName evidence="7">3-oxoacyl-[acyl-carrier-protein] reductase</fullName>
        <ecNumber evidence="7">1.1.1.100</ecNumber>
    </submittedName>
</protein>
<feature type="binding site" evidence="5">
    <location>
        <position position="91"/>
    </location>
    <ligand>
        <name>NADP(+)</name>
        <dbReference type="ChEBI" id="CHEBI:58349"/>
    </ligand>
</feature>
<dbReference type="EMBL" id="CP031310">
    <property type="protein sequence ID" value="QCC53005.1"/>
    <property type="molecule type" value="Genomic_DNA"/>
</dbReference>
<dbReference type="STRING" id="1457250.GCA_000755225_02264"/>
<dbReference type="InterPro" id="IPR020904">
    <property type="entry name" value="Sc_DH/Rdtase_CS"/>
</dbReference>
<reference evidence="7 8" key="1">
    <citation type="journal article" date="2019" name="Nat. Commun.">
        <title>A new type of DNA phosphorothioation-based antiviral system in archaea.</title>
        <authorList>
            <person name="Xiong L."/>
            <person name="Liu S."/>
            <person name="Chen S."/>
            <person name="Xiao Y."/>
            <person name="Zhu B."/>
            <person name="Gao Y."/>
            <person name="Zhang Y."/>
            <person name="Chen B."/>
            <person name="Luo J."/>
            <person name="Deng Z."/>
            <person name="Chen X."/>
            <person name="Wang L."/>
            <person name="Chen S."/>
        </authorList>
    </citation>
    <scope>NUCLEOTIDE SEQUENCE [LARGE SCALE GENOMIC DNA]</scope>
    <source>
        <strain evidence="7 8">CBA1105</strain>
    </source>
</reference>
<feature type="binding site" evidence="5">
    <location>
        <begin position="156"/>
        <end position="160"/>
    </location>
    <ligand>
        <name>NADP(+)</name>
        <dbReference type="ChEBI" id="CHEBI:58349"/>
    </ligand>
</feature>
<evidence type="ECO:0000256" key="3">
    <source>
        <dbReference type="ARBA" id="ARBA00023002"/>
    </source>
</evidence>
<dbReference type="SMART" id="SM00822">
    <property type="entry name" value="PKS_KR"/>
    <property type="match status" value="1"/>
</dbReference>
<evidence type="ECO:0000256" key="2">
    <source>
        <dbReference type="ARBA" id="ARBA00022857"/>
    </source>
</evidence>
<dbReference type="GeneID" id="39849574"/>
<dbReference type="InterPro" id="IPR036291">
    <property type="entry name" value="NAD(P)-bd_dom_sf"/>
</dbReference>
<evidence type="ECO:0000256" key="4">
    <source>
        <dbReference type="PIRSR" id="PIRSR611284-1"/>
    </source>
</evidence>
<evidence type="ECO:0000313" key="8">
    <source>
        <dbReference type="Proteomes" id="UP000296706"/>
    </source>
</evidence>
<evidence type="ECO:0000259" key="6">
    <source>
        <dbReference type="SMART" id="SM00822"/>
    </source>
</evidence>
<dbReference type="Proteomes" id="UP000296706">
    <property type="component" value="Chromosome"/>
</dbReference>
<dbReference type="CDD" id="cd05333">
    <property type="entry name" value="BKR_SDR_c"/>
    <property type="match status" value="1"/>
</dbReference>
<dbReference type="InterPro" id="IPR057326">
    <property type="entry name" value="KR_dom"/>
</dbReference>
<evidence type="ECO:0000256" key="1">
    <source>
        <dbReference type="ARBA" id="ARBA00006484"/>
    </source>
</evidence>
<dbReference type="SUPFAM" id="SSF51735">
    <property type="entry name" value="NAD(P)-binding Rossmann-fold domains"/>
    <property type="match status" value="1"/>
</dbReference>
<dbReference type="PANTHER" id="PTHR42879">
    <property type="entry name" value="3-OXOACYL-(ACYL-CARRIER-PROTEIN) REDUCTASE"/>
    <property type="match status" value="1"/>
</dbReference>
<gene>
    <name evidence="7" type="primary">fabG</name>
    <name evidence="7" type="ORF">DV733_16905</name>
</gene>
<dbReference type="PRINTS" id="PR00081">
    <property type="entry name" value="GDHRDH"/>
</dbReference>
<dbReference type="RefSeq" id="WP_049994284.1">
    <property type="nucleotide sequence ID" value="NZ_CP031310.1"/>
</dbReference>
<dbReference type="NCBIfam" id="NF005559">
    <property type="entry name" value="PRK07231.1"/>
    <property type="match status" value="1"/>
</dbReference>
<feature type="active site" description="Proton acceptor" evidence="4">
    <location>
        <position position="156"/>
    </location>
</feature>
<keyword evidence="8" id="KW-1185">Reference proteome</keyword>
<dbReference type="KEGG" id="hsn:DV733_16905"/>
<feature type="domain" description="Ketoreductase" evidence="6">
    <location>
        <begin position="6"/>
        <end position="187"/>
    </location>
</feature>
<dbReference type="InterPro" id="IPR050259">
    <property type="entry name" value="SDR"/>
</dbReference>
<dbReference type="GO" id="GO:0004316">
    <property type="term" value="F:3-oxoacyl-[acyl-carrier-protein] reductase (NADPH) activity"/>
    <property type="evidence" value="ECO:0007669"/>
    <property type="project" value="UniProtKB-EC"/>
</dbReference>
<evidence type="ECO:0000313" key="7">
    <source>
        <dbReference type="EMBL" id="QCC53005.1"/>
    </source>
</evidence>
<dbReference type="InterPro" id="IPR002347">
    <property type="entry name" value="SDR_fam"/>
</dbReference>
<proteinExistence type="inferred from homology"/>
<dbReference type="GO" id="GO:0051287">
    <property type="term" value="F:NAD binding"/>
    <property type="evidence" value="ECO:0007669"/>
    <property type="project" value="InterPro"/>
</dbReference>
<keyword evidence="2 5" id="KW-0521">NADP</keyword>
<dbReference type="NCBIfam" id="TIGR01830">
    <property type="entry name" value="3oxo_ACP_reduc"/>
    <property type="match status" value="1"/>
</dbReference>
<dbReference type="Gene3D" id="3.40.50.720">
    <property type="entry name" value="NAD(P)-binding Rossmann-like Domain"/>
    <property type="match status" value="1"/>
</dbReference>
<dbReference type="FunFam" id="3.40.50.720:FF:000115">
    <property type="entry name" value="3-oxoacyl-[acyl-carrier-protein] reductase FabG"/>
    <property type="match status" value="1"/>
</dbReference>
<accession>A0A4D6HHH0</accession>
<keyword evidence="3 7" id="KW-0560">Oxidoreductase</keyword>
<feature type="binding site" evidence="5">
    <location>
        <begin position="12"/>
        <end position="15"/>
    </location>
    <ligand>
        <name>NADP(+)</name>
        <dbReference type="ChEBI" id="CHEBI:58349"/>
    </ligand>
</feature>
<organism evidence="7 8">
    <name type="scientific">Halapricum salinum</name>
    <dbReference type="NCBI Taxonomy" id="1457250"/>
    <lineage>
        <taxon>Archaea</taxon>
        <taxon>Methanobacteriati</taxon>
        <taxon>Methanobacteriota</taxon>
        <taxon>Stenosarchaea group</taxon>
        <taxon>Halobacteria</taxon>
        <taxon>Halobacteriales</taxon>
        <taxon>Haloarculaceae</taxon>
        <taxon>Halapricum</taxon>
    </lineage>
</organism>
<dbReference type="AlphaFoldDB" id="A0A4D6HHH0"/>
<dbReference type="InterPro" id="IPR011284">
    <property type="entry name" value="3oxo_ACP_reduc"/>
</dbReference>
<dbReference type="NCBIfam" id="NF009466">
    <property type="entry name" value="PRK12826.1-2"/>
    <property type="match status" value="1"/>
</dbReference>
<dbReference type="PANTHER" id="PTHR42879:SF2">
    <property type="entry name" value="3-OXOACYL-[ACYL-CARRIER-PROTEIN] REDUCTASE FABG"/>
    <property type="match status" value="1"/>
</dbReference>
<name>A0A4D6HHH0_9EURY</name>
<dbReference type="PRINTS" id="PR00080">
    <property type="entry name" value="SDRFAMILY"/>
</dbReference>
<evidence type="ECO:0000256" key="5">
    <source>
        <dbReference type="PIRSR" id="PIRSR611284-2"/>
    </source>
</evidence>
<comment type="similarity">
    <text evidence="1">Belongs to the short-chain dehydrogenases/reductases (SDR) family.</text>
</comment>
<feature type="binding site" evidence="5">
    <location>
        <position position="189"/>
    </location>
    <ligand>
        <name>NADP(+)</name>
        <dbReference type="ChEBI" id="CHEBI:58349"/>
    </ligand>
</feature>
<dbReference type="Pfam" id="PF13561">
    <property type="entry name" value="adh_short_C2"/>
    <property type="match status" value="1"/>
</dbReference>
<dbReference type="PROSITE" id="PS00061">
    <property type="entry name" value="ADH_SHORT"/>
    <property type="match status" value="1"/>
</dbReference>
<sequence length="248" mass="26340">MTLQNRTCVVTGASRGIGAEIAKELADYGANVVVNYRSSETQAADVAAHVDEETPGEAITVQADVSEPEDVDAMVEQTHEAFGPADVLVNNAGITLDGRFENIDRDKWETVIDVNLTGVYNCTDAFYDDIKASDQGRIVNMSSIVGEAGNFGQANYAASKAGVIGFTKTLARELAPKGSTANCVAPGFIETDMLADVPEKIREGILEDVPLDRFGEPEEIADAVRFLASGDSSYMTGQTLSVNGGKHL</sequence>
<dbReference type="OrthoDB" id="194879at2157"/>